<proteinExistence type="predicted"/>
<sequence>MPKSSKKKKDKAADFSKAKLKLGKGKQTPSNAVDTSFKARSIALPNQRLAREDTSETPTTKRKLSFDDLLGHLKHYNSSTRKDTGPVQATSTASVVLSPKSKLVVLNSLSRFLRRALRVDDHLPDSSSSLGHTPTPTWFFASSFSSNRAFTAFDSLIKPNYEAGSYTQVSSVRQWHPDVDFDNFEEDHIGRYDLGGHDIGNWTFQDLCELNALQAGPSSLSARPIVGYSGQSSLQHLTSTVHQILISTFLDCAPVVFSPSGNPPETELNLVVAVSEIARCLYGNLSRTNSRPNGKNKDASQDLSTFLGYMSPYFPFTPHVSLTGKRDIKTEQAFQDLNVIFCELTSLQLLSSTNENRPTKSKSRPTRTPTTNRKVTSDPRSTIPSPSQAERVGQYVIQLLQGGSGSGPGSHASLPRPLSSSAYNAILPTIWAILSNDGMSEGVSVDALLTTLVDHAIRTSSASPVKKSTIDVLGRLVLVRPQYRFPGLGC</sequence>
<dbReference type="Proteomes" id="UP001212997">
    <property type="component" value="Unassembled WGS sequence"/>
</dbReference>
<feature type="region of interest" description="Disordered" evidence="1">
    <location>
        <begin position="352"/>
        <end position="389"/>
    </location>
</feature>
<gene>
    <name evidence="2" type="ORF">NLI96_g1373</name>
</gene>
<name>A0AAD5VG50_9APHY</name>
<protein>
    <submittedName>
        <fullName evidence="2">Uncharacterized protein</fullName>
    </submittedName>
</protein>
<dbReference type="AlphaFoldDB" id="A0AAD5VG50"/>
<evidence type="ECO:0000313" key="2">
    <source>
        <dbReference type="EMBL" id="KAJ3490534.1"/>
    </source>
</evidence>
<organism evidence="2 3">
    <name type="scientific">Meripilus lineatus</name>
    <dbReference type="NCBI Taxonomy" id="2056292"/>
    <lineage>
        <taxon>Eukaryota</taxon>
        <taxon>Fungi</taxon>
        <taxon>Dikarya</taxon>
        <taxon>Basidiomycota</taxon>
        <taxon>Agaricomycotina</taxon>
        <taxon>Agaricomycetes</taxon>
        <taxon>Polyporales</taxon>
        <taxon>Meripilaceae</taxon>
        <taxon>Meripilus</taxon>
    </lineage>
</organism>
<keyword evidence="3" id="KW-1185">Reference proteome</keyword>
<feature type="compositionally biased region" description="Basic residues" evidence="1">
    <location>
        <begin position="1"/>
        <end position="10"/>
    </location>
</feature>
<feature type="compositionally biased region" description="Polar residues" evidence="1">
    <location>
        <begin position="366"/>
        <end position="388"/>
    </location>
</feature>
<evidence type="ECO:0000256" key="1">
    <source>
        <dbReference type="SAM" id="MobiDB-lite"/>
    </source>
</evidence>
<accession>A0AAD5VG50</accession>
<feature type="region of interest" description="Disordered" evidence="1">
    <location>
        <begin position="1"/>
        <end position="36"/>
    </location>
</feature>
<reference evidence="2" key="1">
    <citation type="submission" date="2022-07" db="EMBL/GenBank/DDBJ databases">
        <title>Genome Sequence of Physisporinus lineatus.</title>
        <authorList>
            <person name="Buettner E."/>
        </authorList>
    </citation>
    <scope>NUCLEOTIDE SEQUENCE</scope>
    <source>
        <strain evidence="2">VT162</strain>
    </source>
</reference>
<comment type="caution">
    <text evidence="2">The sequence shown here is derived from an EMBL/GenBank/DDBJ whole genome shotgun (WGS) entry which is preliminary data.</text>
</comment>
<dbReference type="EMBL" id="JANAWD010000026">
    <property type="protein sequence ID" value="KAJ3490534.1"/>
    <property type="molecule type" value="Genomic_DNA"/>
</dbReference>
<evidence type="ECO:0000313" key="3">
    <source>
        <dbReference type="Proteomes" id="UP001212997"/>
    </source>
</evidence>